<dbReference type="SUPFAM" id="SSF160443">
    <property type="entry name" value="SMR domain-like"/>
    <property type="match status" value="1"/>
</dbReference>
<dbReference type="Gene3D" id="3.30.1370.110">
    <property type="match status" value="1"/>
</dbReference>
<reference evidence="2" key="1">
    <citation type="submission" date="2007-07" db="EMBL/GenBank/DDBJ databases">
        <title>PCAP assembly of the Caenorhabditis remanei genome.</title>
        <authorList>
            <consortium name="The Caenorhabditis remanei Sequencing Consortium"/>
            <person name="Wilson R.K."/>
        </authorList>
    </citation>
    <scope>NUCLEOTIDE SEQUENCE [LARGE SCALE GENOMIC DNA]</scope>
    <source>
        <strain evidence="2">PB4641</strain>
    </source>
</reference>
<dbReference type="eggNOG" id="ENOG502RT9K">
    <property type="taxonomic scope" value="Eukaryota"/>
</dbReference>
<dbReference type="SMART" id="SM00463">
    <property type="entry name" value="SMR"/>
    <property type="match status" value="1"/>
</dbReference>
<gene>
    <name evidence="2" type="ORF">CRE_12072</name>
</gene>
<dbReference type="AlphaFoldDB" id="E3MPR4"/>
<proteinExistence type="predicted"/>
<dbReference type="FunCoup" id="E3MPR4">
    <property type="interactions" value="1"/>
</dbReference>
<name>E3MPR4_CAERE</name>
<evidence type="ECO:0000313" key="2">
    <source>
        <dbReference type="EMBL" id="EFP06657.1"/>
    </source>
</evidence>
<keyword evidence="3" id="KW-1185">Reference proteome</keyword>
<evidence type="ECO:0000313" key="3">
    <source>
        <dbReference type="Proteomes" id="UP000008281"/>
    </source>
</evidence>
<protein>
    <recommendedName>
        <fullName evidence="1">Smr domain-containing protein</fullName>
    </recommendedName>
</protein>
<evidence type="ECO:0000259" key="1">
    <source>
        <dbReference type="PROSITE" id="PS50828"/>
    </source>
</evidence>
<accession>E3MPR4</accession>
<dbReference type="OrthoDB" id="5873440at2759"/>
<feature type="domain" description="Smr" evidence="1">
    <location>
        <begin position="73"/>
        <end position="149"/>
    </location>
</feature>
<organism evidence="3">
    <name type="scientific">Caenorhabditis remanei</name>
    <name type="common">Caenorhabditis vulgaris</name>
    <dbReference type="NCBI Taxonomy" id="31234"/>
    <lineage>
        <taxon>Eukaryota</taxon>
        <taxon>Metazoa</taxon>
        <taxon>Ecdysozoa</taxon>
        <taxon>Nematoda</taxon>
        <taxon>Chromadorea</taxon>
        <taxon>Rhabditida</taxon>
        <taxon>Rhabditina</taxon>
        <taxon>Rhabditomorpha</taxon>
        <taxon>Rhabditoidea</taxon>
        <taxon>Rhabditidae</taxon>
        <taxon>Peloderinae</taxon>
        <taxon>Caenorhabditis</taxon>
    </lineage>
</organism>
<dbReference type="PROSITE" id="PS50828">
    <property type="entry name" value="SMR"/>
    <property type="match status" value="1"/>
</dbReference>
<dbReference type="InterPro" id="IPR036063">
    <property type="entry name" value="Smr_dom_sf"/>
</dbReference>
<dbReference type="EMBL" id="DS268464">
    <property type="protein sequence ID" value="EFP06657.1"/>
    <property type="molecule type" value="Genomic_DNA"/>
</dbReference>
<dbReference type="InParanoid" id="E3MPR4"/>
<sequence length="156" mass="18554">MVRSFEQHVNDSGVTFVYNRDFQEKKARHLKGIRFLHMSKRRKTKRQRQKIDAVINARVMAWNEEMLRRERYYDLHGMTKDGAVDYVRMIMEMISDEEPIEFETGRGLHSTGRVPKIRTELLEIGDGRYGWIVEEHPKNPGVVVVIKIFNFDFLLK</sequence>
<dbReference type="Proteomes" id="UP000008281">
    <property type="component" value="Unassembled WGS sequence"/>
</dbReference>
<dbReference type="InterPro" id="IPR002625">
    <property type="entry name" value="Smr_dom"/>
</dbReference>
<dbReference type="HOGENOM" id="CLU_143713_0_0_1"/>
<dbReference type="OMA" id="MIMEMIS"/>